<evidence type="ECO:0000313" key="2">
    <source>
        <dbReference type="EMBL" id="ELR20211.1"/>
    </source>
</evidence>
<dbReference type="VEuPathDB" id="AmoebaDB:ACA1_116840"/>
<dbReference type="RefSeq" id="XP_004342321.1">
    <property type="nucleotide sequence ID" value="XM_004342272.1"/>
</dbReference>
<accession>L8H6X3</accession>
<dbReference type="GeneID" id="14921058"/>
<organism evidence="2 3">
    <name type="scientific">Acanthamoeba castellanii (strain ATCC 30010 / Neff)</name>
    <dbReference type="NCBI Taxonomy" id="1257118"/>
    <lineage>
        <taxon>Eukaryota</taxon>
        <taxon>Amoebozoa</taxon>
        <taxon>Discosea</taxon>
        <taxon>Longamoebia</taxon>
        <taxon>Centramoebida</taxon>
        <taxon>Acanthamoebidae</taxon>
        <taxon>Acanthamoeba</taxon>
    </lineage>
</organism>
<dbReference type="Proteomes" id="UP000011083">
    <property type="component" value="Unassembled WGS sequence"/>
</dbReference>
<keyword evidence="1" id="KW-0732">Signal</keyword>
<dbReference type="EMBL" id="KB007926">
    <property type="protein sequence ID" value="ELR20211.1"/>
    <property type="molecule type" value="Genomic_DNA"/>
</dbReference>
<feature type="signal peptide" evidence="1">
    <location>
        <begin position="1"/>
        <end position="20"/>
    </location>
</feature>
<sequence>MGFHGEVMFLLLGVKPAVLCTFPAAACGPEAPTPSQLAVHYATQVMLPALRSGGGSASTNTSSDERTTWEVSVAGKRLLVGVVDANASSAYCDEVGGSLIVYILLDYPTHLKEGEELEDQQRRQPVIVEVGYWVVTSSAEGPELLTSYGAEEAERSVSSSSSESHEFQTECFIVLDDMDNNDRPPILTETINQ</sequence>
<dbReference type="AlphaFoldDB" id="L8H6X3"/>
<evidence type="ECO:0000313" key="3">
    <source>
        <dbReference type="Proteomes" id="UP000011083"/>
    </source>
</evidence>
<proteinExistence type="predicted"/>
<protein>
    <submittedName>
        <fullName evidence="2">Uncharacterized protein</fullName>
    </submittedName>
</protein>
<evidence type="ECO:0000256" key="1">
    <source>
        <dbReference type="SAM" id="SignalP"/>
    </source>
</evidence>
<reference evidence="2 3" key="1">
    <citation type="journal article" date="2013" name="Genome Biol.">
        <title>Genome of Acanthamoeba castellanii highlights extensive lateral gene transfer and early evolution of tyrosine kinase signaling.</title>
        <authorList>
            <person name="Clarke M."/>
            <person name="Lohan A.J."/>
            <person name="Liu B."/>
            <person name="Lagkouvardos I."/>
            <person name="Roy S."/>
            <person name="Zafar N."/>
            <person name="Bertelli C."/>
            <person name="Schilde C."/>
            <person name="Kianianmomeni A."/>
            <person name="Burglin T.R."/>
            <person name="Frech C."/>
            <person name="Turcotte B."/>
            <person name="Kopec K.O."/>
            <person name="Synnott J.M."/>
            <person name="Choo C."/>
            <person name="Paponov I."/>
            <person name="Finkler A."/>
            <person name="Soon Heng Tan C."/>
            <person name="Hutchins A.P."/>
            <person name="Weinmeier T."/>
            <person name="Rattei T."/>
            <person name="Chu J.S."/>
            <person name="Gimenez G."/>
            <person name="Irimia M."/>
            <person name="Rigden D.J."/>
            <person name="Fitzpatrick D.A."/>
            <person name="Lorenzo-Morales J."/>
            <person name="Bateman A."/>
            <person name="Chiu C.H."/>
            <person name="Tang P."/>
            <person name="Hegemann P."/>
            <person name="Fromm H."/>
            <person name="Raoult D."/>
            <person name="Greub G."/>
            <person name="Miranda-Saavedra D."/>
            <person name="Chen N."/>
            <person name="Nash P."/>
            <person name="Ginger M.L."/>
            <person name="Horn M."/>
            <person name="Schaap P."/>
            <person name="Caler L."/>
            <person name="Loftus B."/>
        </authorList>
    </citation>
    <scope>NUCLEOTIDE SEQUENCE [LARGE SCALE GENOMIC DNA]</scope>
    <source>
        <strain evidence="2 3">Neff</strain>
    </source>
</reference>
<feature type="chain" id="PRO_5003990468" evidence="1">
    <location>
        <begin position="21"/>
        <end position="193"/>
    </location>
</feature>
<dbReference type="KEGG" id="acan:ACA1_116840"/>
<keyword evidence="3" id="KW-1185">Reference proteome</keyword>
<gene>
    <name evidence="2" type="ORF">ACA1_116840</name>
</gene>
<name>L8H6X3_ACACF</name>